<keyword evidence="5 6" id="KW-0472">Membrane</keyword>
<evidence type="ECO:0000313" key="8">
    <source>
        <dbReference type="EMBL" id="CAL4144370.1"/>
    </source>
</evidence>
<dbReference type="PANTHER" id="PTHR23503:SF8">
    <property type="entry name" value="FACILITATED GLUCOSE TRANSPORTER PROTEIN 1"/>
    <property type="match status" value="1"/>
</dbReference>
<dbReference type="PROSITE" id="PS00217">
    <property type="entry name" value="SUGAR_TRANSPORT_2"/>
    <property type="match status" value="1"/>
</dbReference>
<gene>
    <name evidence="8" type="ORF">MNOR_LOCUS29500</name>
</gene>
<feature type="transmembrane region" description="Helical" evidence="6">
    <location>
        <begin position="21"/>
        <end position="43"/>
    </location>
</feature>
<feature type="transmembrane region" description="Helical" evidence="6">
    <location>
        <begin position="450"/>
        <end position="469"/>
    </location>
</feature>
<proteinExistence type="predicted"/>
<dbReference type="GO" id="GO:0016020">
    <property type="term" value="C:membrane"/>
    <property type="evidence" value="ECO:0007669"/>
    <property type="project" value="UniProtKB-SubCell"/>
</dbReference>
<evidence type="ECO:0000256" key="3">
    <source>
        <dbReference type="ARBA" id="ARBA00022692"/>
    </source>
</evidence>
<keyword evidence="3 6" id="KW-0812">Transmembrane</keyword>
<dbReference type="PRINTS" id="PR00171">
    <property type="entry name" value="SUGRTRNSPORT"/>
</dbReference>
<evidence type="ECO:0000256" key="2">
    <source>
        <dbReference type="ARBA" id="ARBA00022448"/>
    </source>
</evidence>
<dbReference type="GO" id="GO:0015149">
    <property type="term" value="F:hexose transmembrane transporter activity"/>
    <property type="evidence" value="ECO:0007669"/>
    <property type="project" value="TreeGrafter"/>
</dbReference>
<dbReference type="InterPro" id="IPR005829">
    <property type="entry name" value="Sugar_transporter_CS"/>
</dbReference>
<evidence type="ECO:0000256" key="5">
    <source>
        <dbReference type="ARBA" id="ARBA00023136"/>
    </source>
</evidence>
<feature type="transmembrane region" description="Helical" evidence="6">
    <location>
        <begin position="329"/>
        <end position="349"/>
    </location>
</feature>
<dbReference type="InterPro" id="IPR003663">
    <property type="entry name" value="Sugar/inositol_transpt"/>
</dbReference>
<dbReference type="AlphaFoldDB" id="A0AAV2RZH8"/>
<comment type="subcellular location">
    <subcellularLocation>
        <location evidence="1">Membrane</location>
        <topology evidence="1">Multi-pass membrane protein</topology>
    </subcellularLocation>
</comment>
<dbReference type="PANTHER" id="PTHR23503">
    <property type="entry name" value="SOLUTE CARRIER FAMILY 2"/>
    <property type="match status" value="1"/>
</dbReference>
<accession>A0AAV2RZH8</accession>
<feature type="domain" description="Major facilitator superfamily (MFS) profile" evidence="7">
    <location>
        <begin position="34"/>
        <end position="475"/>
    </location>
</feature>
<feature type="transmembrane region" description="Helical" evidence="6">
    <location>
        <begin position="144"/>
        <end position="163"/>
    </location>
</feature>
<feature type="transmembrane region" description="Helical" evidence="6">
    <location>
        <begin position="291"/>
        <end position="317"/>
    </location>
</feature>
<evidence type="ECO:0000256" key="6">
    <source>
        <dbReference type="SAM" id="Phobius"/>
    </source>
</evidence>
<sequence length="501" mass="55424">MTNRCSHSWSKRENQSSRINCYVSGSTNQMILSTTIAIIGSSIPMGYGMGVLNSPQAIIRIWIQEAMTKKFGIIMSNRQNLMMWSTVISIFLIGCALGGLKGGTLADKVGRRRAFLINYFICMTSCGMFTLCIVFHAVQILLTSQLLFGISAGISSVLVPVYLSEIETDSFRGMAVIHAFGISLGMFISEICGMDILLGSAKLWPCLLCIPGLMTLISLLLYPYLQESPVFIAFTQEDTVQRKHLLINNQNDKNLEKECLLSTESINTYQSEPEKYSIYMLFKERSLHKPIFLTIVLYMNTVFSGINAIVAFGNLIFTSAGLNQQESQIASICATGLRCIMGVVAILLVKKCRRRPVILCAFGGCIVSLAMLMSSLCYHSTVATYMAILSCVLYFISYATGIGALACAISVELLPKNPKPYVMSLATGLYWLCNILVGTTFPLIQNTLGVFSLLFFIFYCIVSATILYFHLPETFNKFSVTENKNDVPDMIDKSSYLPIAN</sequence>
<feature type="transmembrane region" description="Helical" evidence="6">
    <location>
        <begin position="115"/>
        <end position="138"/>
    </location>
</feature>
<name>A0AAV2RZH8_MEGNR</name>
<protein>
    <recommendedName>
        <fullName evidence="7">Major facilitator superfamily (MFS) profile domain-containing protein</fullName>
    </recommendedName>
</protein>
<dbReference type="InterPro" id="IPR045263">
    <property type="entry name" value="GLUT"/>
</dbReference>
<dbReference type="SUPFAM" id="SSF103473">
    <property type="entry name" value="MFS general substrate transporter"/>
    <property type="match status" value="1"/>
</dbReference>
<feature type="transmembrane region" description="Helical" evidence="6">
    <location>
        <begin position="81"/>
        <end position="103"/>
    </location>
</feature>
<feature type="transmembrane region" description="Helical" evidence="6">
    <location>
        <begin position="202"/>
        <end position="222"/>
    </location>
</feature>
<dbReference type="Gene3D" id="1.20.1250.20">
    <property type="entry name" value="MFS general substrate transporter like domains"/>
    <property type="match status" value="1"/>
</dbReference>
<organism evidence="8 9">
    <name type="scientific">Meganyctiphanes norvegica</name>
    <name type="common">Northern krill</name>
    <name type="synonym">Thysanopoda norvegica</name>
    <dbReference type="NCBI Taxonomy" id="48144"/>
    <lineage>
        <taxon>Eukaryota</taxon>
        <taxon>Metazoa</taxon>
        <taxon>Ecdysozoa</taxon>
        <taxon>Arthropoda</taxon>
        <taxon>Crustacea</taxon>
        <taxon>Multicrustacea</taxon>
        <taxon>Malacostraca</taxon>
        <taxon>Eumalacostraca</taxon>
        <taxon>Eucarida</taxon>
        <taxon>Euphausiacea</taxon>
        <taxon>Euphausiidae</taxon>
        <taxon>Meganyctiphanes</taxon>
    </lineage>
</organism>
<dbReference type="InterPro" id="IPR020846">
    <property type="entry name" value="MFS_dom"/>
</dbReference>
<evidence type="ECO:0000256" key="1">
    <source>
        <dbReference type="ARBA" id="ARBA00004141"/>
    </source>
</evidence>
<comment type="caution">
    <text evidence="8">The sequence shown here is derived from an EMBL/GenBank/DDBJ whole genome shotgun (WGS) entry which is preliminary data.</text>
</comment>
<feature type="transmembrane region" description="Helical" evidence="6">
    <location>
        <begin position="356"/>
        <end position="376"/>
    </location>
</feature>
<dbReference type="PROSITE" id="PS50850">
    <property type="entry name" value="MFS"/>
    <property type="match status" value="1"/>
</dbReference>
<keyword evidence="4 6" id="KW-1133">Transmembrane helix</keyword>
<dbReference type="Proteomes" id="UP001497623">
    <property type="component" value="Unassembled WGS sequence"/>
</dbReference>
<reference evidence="8 9" key="1">
    <citation type="submission" date="2024-05" db="EMBL/GenBank/DDBJ databases">
        <authorList>
            <person name="Wallberg A."/>
        </authorList>
    </citation>
    <scope>NUCLEOTIDE SEQUENCE [LARGE SCALE GENOMIC DNA]</scope>
</reference>
<keyword evidence="9" id="KW-1185">Reference proteome</keyword>
<feature type="transmembrane region" description="Helical" evidence="6">
    <location>
        <begin position="382"/>
        <end position="409"/>
    </location>
</feature>
<keyword evidence="2" id="KW-0813">Transport</keyword>
<evidence type="ECO:0000256" key="4">
    <source>
        <dbReference type="ARBA" id="ARBA00022989"/>
    </source>
</evidence>
<evidence type="ECO:0000259" key="7">
    <source>
        <dbReference type="PROSITE" id="PS50850"/>
    </source>
</evidence>
<dbReference type="InterPro" id="IPR005828">
    <property type="entry name" value="MFS_sugar_transport-like"/>
</dbReference>
<dbReference type="Pfam" id="PF00083">
    <property type="entry name" value="Sugar_tr"/>
    <property type="match status" value="1"/>
</dbReference>
<feature type="non-terminal residue" evidence="8">
    <location>
        <position position="501"/>
    </location>
</feature>
<evidence type="ECO:0000313" key="9">
    <source>
        <dbReference type="Proteomes" id="UP001497623"/>
    </source>
</evidence>
<feature type="transmembrane region" description="Helical" evidence="6">
    <location>
        <begin position="175"/>
        <end position="196"/>
    </location>
</feature>
<dbReference type="EMBL" id="CAXKWB010034275">
    <property type="protein sequence ID" value="CAL4144370.1"/>
    <property type="molecule type" value="Genomic_DNA"/>
</dbReference>
<feature type="transmembrane region" description="Helical" evidence="6">
    <location>
        <begin position="421"/>
        <end position="444"/>
    </location>
</feature>
<dbReference type="InterPro" id="IPR036259">
    <property type="entry name" value="MFS_trans_sf"/>
</dbReference>